<dbReference type="Proteomes" id="UP000663845">
    <property type="component" value="Unassembled WGS sequence"/>
</dbReference>
<evidence type="ECO:0000256" key="1">
    <source>
        <dbReference type="SAM" id="MobiDB-lite"/>
    </source>
</evidence>
<accession>A0A815PQB7</accession>
<comment type="caution">
    <text evidence="2">The sequence shown here is derived from an EMBL/GenBank/DDBJ whole genome shotgun (WGS) entry which is preliminary data.</text>
</comment>
<evidence type="ECO:0000313" key="3">
    <source>
        <dbReference type="Proteomes" id="UP000663845"/>
    </source>
</evidence>
<feature type="region of interest" description="Disordered" evidence="1">
    <location>
        <begin position="216"/>
        <end position="247"/>
    </location>
</feature>
<organism evidence="2 3">
    <name type="scientific">Adineta steineri</name>
    <dbReference type="NCBI Taxonomy" id="433720"/>
    <lineage>
        <taxon>Eukaryota</taxon>
        <taxon>Metazoa</taxon>
        <taxon>Spiralia</taxon>
        <taxon>Gnathifera</taxon>
        <taxon>Rotifera</taxon>
        <taxon>Eurotatoria</taxon>
        <taxon>Bdelloidea</taxon>
        <taxon>Adinetida</taxon>
        <taxon>Adinetidae</taxon>
        <taxon>Adineta</taxon>
    </lineage>
</organism>
<evidence type="ECO:0000313" key="2">
    <source>
        <dbReference type="EMBL" id="CAF1451901.1"/>
    </source>
</evidence>
<protein>
    <submittedName>
        <fullName evidence="2">Uncharacterized protein</fullName>
    </submittedName>
</protein>
<sequence>MDWNPLKWFFFFGMIQNDFREPIDLKFRPGSNLALSYITSQTIETIQNINGIETSNIERREVGSVEEVVSVKRVLVRVIIVYDVIGPPNVKIPISVPEDPYFDYMNQYFLPGDFRFLEDKIRPEGSYLPSPESLLIPSKFKFHEGQKWSIRMTNDQFQIDYELVKVDYEQHLAYVNGTNGTIRICNGPNKRWNATWTVNIHTGVIKQLDMEIEEEDVGNGSKKRIHSAKELIKEEETGEALDENEEL</sequence>
<dbReference type="EMBL" id="CAJNOG010001535">
    <property type="protein sequence ID" value="CAF1451901.1"/>
    <property type="molecule type" value="Genomic_DNA"/>
</dbReference>
<dbReference type="AlphaFoldDB" id="A0A815PQB7"/>
<proteinExistence type="predicted"/>
<gene>
    <name evidence="2" type="ORF">JYZ213_LOCUS40735</name>
</gene>
<feature type="compositionally biased region" description="Acidic residues" evidence="1">
    <location>
        <begin position="236"/>
        <end position="247"/>
    </location>
</feature>
<reference evidence="2" key="1">
    <citation type="submission" date="2021-02" db="EMBL/GenBank/DDBJ databases">
        <authorList>
            <person name="Nowell W R."/>
        </authorList>
    </citation>
    <scope>NUCLEOTIDE SEQUENCE</scope>
</reference>
<name>A0A815PQB7_9BILA</name>